<evidence type="ECO:0000256" key="1">
    <source>
        <dbReference type="ARBA" id="ARBA00023117"/>
    </source>
</evidence>
<reference evidence="4" key="1">
    <citation type="submission" date="2016-10" db="EMBL/GenBank/DDBJ databases">
        <authorList>
            <person name="Benchimol M."/>
            <person name="Almeida L.G."/>
            <person name="Vasconcelos A.T."/>
            <person name="Perreira-Neves A."/>
            <person name="Rosa I.A."/>
            <person name="Tasca T."/>
            <person name="Bogo M.R."/>
            <person name="de Souza W."/>
        </authorList>
    </citation>
    <scope>NUCLEOTIDE SEQUENCE [LARGE SCALE GENOMIC DNA]</scope>
    <source>
        <strain evidence="4">K</strain>
    </source>
</reference>
<organism evidence="4 5">
    <name type="scientific">Tritrichomonas foetus</name>
    <dbReference type="NCBI Taxonomy" id="1144522"/>
    <lineage>
        <taxon>Eukaryota</taxon>
        <taxon>Metamonada</taxon>
        <taxon>Parabasalia</taxon>
        <taxon>Tritrichomonadida</taxon>
        <taxon>Tritrichomonadidae</taxon>
        <taxon>Tritrichomonas</taxon>
    </lineage>
</organism>
<evidence type="ECO:0000256" key="2">
    <source>
        <dbReference type="PROSITE-ProRule" id="PRU00035"/>
    </source>
</evidence>
<dbReference type="OrthoDB" id="21449at2759"/>
<proteinExistence type="predicted"/>
<dbReference type="EMBL" id="MLAK01000633">
    <property type="protein sequence ID" value="OHT09652.1"/>
    <property type="molecule type" value="Genomic_DNA"/>
</dbReference>
<dbReference type="SMART" id="SM00297">
    <property type="entry name" value="BROMO"/>
    <property type="match status" value="1"/>
</dbReference>
<dbReference type="PANTHER" id="PTHR45926">
    <property type="entry name" value="OSJNBA0053K19.4 PROTEIN"/>
    <property type="match status" value="1"/>
</dbReference>
<keyword evidence="1 2" id="KW-0103">Bromodomain</keyword>
<accession>A0A1J4KIL0</accession>
<dbReference type="AlphaFoldDB" id="A0A1J4KIL0"/>
<dbReference type="Proteomes" id="UP000179807">
    <property type="component" value="Unassembled WGS sequence"/>
</dbReference>
<dbReference type="CDD" id="cd04369">
    <property type="entry name" value="Bromodomain"/>
    <property type="match status" value="1"/>
</dbReference>
<sequence length="230" mass="26758">MDEQSKRKMINILTKLLQHPTSRIFGSKILPGEDFPPEYFEIVKKPIDISTVIENIEANNYRSLKECVDDVELVWNNAEKFYGKKSQIWLLANEVKNIFKKLYRPLYVRTIHGYCDESYRLRTKIEKLILTSPYISSNGEIPNLTDDKRGLIKQLAPEEEMQSLITACEMLTDKEDHQEIKAIIEARQPELIHPGKKTVIMTTQLNPATFREIKNYVKNALKKQGLEYPS</sequence>
<dbReference type="InterPro" id="IPR036427">
    <property type="entry name" value="Bromodomain-like_sf"/>
</dbReference>
<dbReference type="SUPFAM" id="SSF47370">
    <property type="entry name" value="Bromodomain"/>
    <property type="match status" value="1"/>
</dbReference>
<dbReference type="PRINTS" id="PR00503">
    <property type="entry name" value="BROMODOMAIN"/>
</dbReference>
<dbReference type="RefSeq" id="XP_068362788.1">
    <property type="nucleotide sequence ID" value="XM_068501924.1"/>
</dbReference>
<gene>
    <name evidence="4" type="ORF">TRFO_21369</name>
</gene>
<protein>
    <submittedName>
        <fullName evidence="4">Bromodomain containing protein</fullName>
    </submittedName>
</protein>
<evidence type="ECO:0000259" key="3">
    <source>
        <dbReference type="PROSITE" id="PS50014"/>
    </source>
</evidence>
<name>A0A1J4KIL0_9EUKA</name>
<dbReference type="Gene3D" id="1.20.920.10">
    <property type="entry name" value="Bromodomain-like"/>
    <property type="match status" value="1"/>
</dbReference>
<comment type="caution">
    <text evidence="4">The sequence shown here is derived from an EMBL/GenBank/DDBJ whole genome shotgun (WGS) entry which is preliminary data.</text>
</comment>
<dbReference type="VEuPathDB" id="TrichDB:TRFO_21369"/>
<evidence type="ECO:0000313" key="4">
    <source>
        <dbReference type="EMBL" id="OHT09652.1"/>
    </source>
</evidence>
<dbReference type="GeneID" id="94836628"/>
<feature type="domain" description="Bromo" evidence="3">
    <location>
        <begin position="17"/>
        <end position="89"/>
    </location>
</feature>
<evidence type="ECO:0000313" key="5">
    <source>
        <dbReference type="Proteomes" id="UP000179807"/>
    </source>
</evidence>
<keyword evidence="5" id="KW-1185">Reference proteome</keyword>
<dbReference type="PROSITE" id="PS50014">
    <property type="entry name" value="BROMODOMAIN_2"/>
    <property type="match status" value="1"/>
</dbReference>
<dbReference type="InterPro" id="IPR001487">
    <property type="entry name" value="Bromodomain"/>
</dbReference>
<dbReference type="Pfam" id="PF00439">
    <property type="entry name" value="Bromodomain"/>
    <property type="match status" value="1"/>
</dbReference>